<evidence type="ECO:0000256" key="3">
    <source>
        <dbReference type="ARBA" id="ARBA00022741"/>
    </source>
</evidence>
<dbReference type="FunFam" id="3.30.200.20:FF:000466">
    <property type="entry name" value="Putative LRR receptor-like serine/threonine-protein kinase"/>
    <property type="match status" value="1"/>
</dbReference>
<dbReference type="PROSITE" id="PS00107">
    <property type="entry name" value="PROTEIN_KINASE_ATP"/>
    <property type="match status" value="1"/>
</dbReference>
<sequence length="392" mass="43341">MEAENEDYKKEEHRVLTTILVFASVAIASLFVTFSYYCYLRYKLSKRFNTHKKGINNEEKTSKLVNIQVKTEKGLQIFTFKQLHSATGGFAKSNVIGHGAFGLVYRGVLQNGKKIAVKLMDQAGKQGEDEFTAEVELLGRLCSPYLLSLIGYSSESNHKLLVYEFMANGGLQEHLYPISGNKTVSSDLNWETRLRIALEAAKGLEYLHEHISPPIIHRDFKSSNILLDKNFHAKVSDFGLAKLGSEKAGGHVSTRVLGTQGYVAPEYALTGHLTTKSDVYSYGVVLLELLTGRVPVDMKRPAGEGVLVSWALPQLTDRDKVVEIMDPALEGQYSMKEVIQVAAIAAMCVQPEADYRPLMADVVQSLVPLVKLHRSSKPGSCPSFQATQSPKA</sequence>
<dbReference type="FunFam" id="1.10.510.10:FF:000051">
    <property type="entry name" value="Receptor-like serine/threonine-protein kinase ALE2"/>
    <property type="match status" value="1"/>
</dbReference>
<keyword evidence="1 7" id="KW-0723">Serine/threonine-protein kinase</keyword>
<keyword evidence="3 6" id="KW-0547">Nucleotide-binding</keyword>
<keyword evidence="8" id="KW-0812">Transmembrane</keyword>
<organism evidence="10 11">
    <name type="scientific">Penstemon smallii</name>
    <dbReference type="NCBI Taxonomy" id="265156"/>
    <lineage>
        <taxon>Eukaryota</taxon>
        <taxon>Viridiplantae</taxon>
        <taxon>Streptophyta</taxon>
        <taxon>Embryophyta</taxon>
        <taxon>Tracheophyta</taxon>
        <taxon>Spermatophyta</taxon>
        <taxon>Magnoliopsida</taxon>
        <taxon>eudicotyledons</taxon>
        <taxon>Gunneridae</taxon>
        <taxon>Pentapetalae</taxon>
        <taxon>asterids</taxon>
        <taxon>lamiids</taxon>
        <taxon>Lamiales</taxon>
        <taxon>Plantaginaceae</taxon>
        <taxon>Cheloneae</taxon>
        <taxon>Penstemon</taxon>
    </lineage>
</organism>
<evidence type="ECO:0000256" key="8">
    <source>
        <dbReference type="SAM" id="Phobius"/>
    </source>
</evidence>
<comment type="similarity">
    <text evidence="7">Belongs to the protein kinase superfamily.</text>
</comment>
<evidence type="ECO:0000256" key="1">
    <source>
        <dbReference type="ARBA" id="ARBA00022527"/>
    </source>
</evidence>
<evidence type="ECO:0000313" key="10">
    <source>
        <dbReference type="EMBL" id="KAL3821403.1"/>
    </source>
</evidence>
<reference evidence="10 11" key="1">
    <citation type="submission" date="2024-12" db="EMBL/GenBank/DDBJ databases">
        <title>The unique morphological basis and parallel evolutionary history of personate flowers in Penstemon.</title>
        <authorList>
            <person name="Depatie T.H."/>
            <person name="Wessinger C.A."/>
        </authorList>
    </citation>
    <scope>NUCLEOTIDE SEQUENCE [LARGE SCALE GENOMIC DNA]</scope>
    <source>
        <strain evidence="10">WTNN_2</strain>
        <tissue evidence="10">Leaf</tissue>
    </source>
</reference>
<keyword evidence="4" id="KW-0418">Kinase</keyword>
<comment type="caution">
    <text evidence="10">The sequence shown here is derived from an EMBL/GenBank/DDBJ whole genome shotgun (WGS) entry which is preliminary data.</text>
</comment>
<dbReference type="PROSITE" id="PS50011">
    <property type="entry name" value="PROTEIN_KINASE_DOM"/>
    <property type="match status" value="1"/>
</dbReference>
<proteinExistence type="inferred from homology"/>
<dbReference type="SUPFAM" id="SSF56112">
    <property type="entry name" value="Protein kinase-like (PK-like)"/>
    <property type="match status" value="1"/>
</dbReference>
<evidence type="ECO:0000256" key="6">
    <source>
        <dbReference type="PROSITE-ProRule" id="PRU10141"/>
    </source>
</evidence>
<feature type="binding site" evidence="6">
    <location>
        <position position="118"/>
    </location>
    <ligand>
        <name>ATP</name>
        <dbReference type="ChEBI" id="CHEBI:30616"/>
    </ligand>
</feature>
<keyword evidence="11" id="KW-1185">Reference proteome</keyword>
<accession>A0ABD3SAF4</accession>
<dbReference type="Gene3D" id="1.10.510.10">
    <property type="entry name" value="Transferase(Phosphotransferase) domain 1"/>
    <property type="match status" value="1"/>
</dbReference>
<dbReference type="EMBL" id="JBJXBP010000007">
    <property type="protein sequence ID" value="KAL3821403.1"/>
    <property type="molecule type" value="Genomic_DNA"/>
</dbReference>
<dbReference type="PANTHER" id="PTHR47989">
    <property type="entry name" value="OS01G0750732 PROTEIN"/>
    <property type="match status" value="1"/>
</dbReference>
<dbReference type="InterPro" id="IPR017441">
    <property type="entry name" value="Protein_kinase_ATP_BS"/>
</dbReference>
<feature type="transmembrane region" description="Helical" evidence="8">
    <location>
        <begin position="15"/>
        <end position="39"/>
    </location>
</feature>
<dbReference type="InterPro" id="IPR001245">
    <property type="entry name" value="Ser-Thr/Tyr_kinase_cat_dom"/>
</dbReference>
<evidence type="ECO:0000256" key="2">
    <source>
        <dbReference type="ARBA" id="ARBA00022679"/>
    </source>
</evidence>
<keyword evidence="8" id="KW-0472">Membrane</keyword>
<dbReference type="GO" id="GO:0005524">
    <property type="term" value="F:ATP binding"/>
    <property type="evidence" value="ECO:0007669"/>
    <property type="project" value="UniProtKB-UniRule"/>
</dbReference>
<keyword evidence="5 6" id="KW-0067">ATP-binding</keyword>
<dbReference type="PROSITE" id="PS00108">
    <property type="entry name" value="PROTEIN_KINASE_ST"/>
    <property type="match status" value="1"/>
</dbReference>
<dbReference type="PANTHER" id="PTHR47989:SF15">
    <property type="entry name" value="SERINE_THREONINE-PROTEIN KINASE PBL7 ISOFORM X1-RELATED"/>
    <property type="match status" value="1"/>
</dbReference>
<dbReference type="Proteomes" id="UP001634393">
    <property type="component" value="Unassembled WGS sequence"/>
</dbReference>
<evidence type="ECO:0000256" key="7">
    <source>
        <dbReference type="RuleBase" id="RU000304"/>
    </source>
</evidence>
<dbReference type="Pfam" id="PF07714">
    <property type="entry name" value="PK_Tyr_Ser-Thr"/>
    <property type="match status" value="1"/>
</dbReference>
<keyword evidence="2" id="KW-0808">Transferase</keyword>
<dbReference type="GO" id="GO:0004674">
    <property type="term" value="F:protein serine/threonine kinase activity"/>
    <property type="evidence" value="ECO:0007669"/>
    <property type="project" value="UniProtKB-KW"/>
</dbReference>
<dbReference type="CDD" id="cd14066">
    <property type="entry name" value="STKc_IRAK"/>
    <property type="match status" value="1"/>
</dbReference>
<evidence type="ECO:0000313" key="11">
    <source>
        <dbReference type="Proteomes" id="UP001634393"/>
    </source>
</evidence>
<protein>
    <recommendedName>
        <fullName evidence="9">Protein kinase domain-containing protein</fullName>
    </recommendedName>
</protein>
<keyword evidence="8" id="KW-1133">Transmembrane helix</keyword>
<evidence type="ECO:0000256" key="5">
    <source>
        <dbReference type="ARBA" id="ARBA00022840"/>
    </source>
</evidence>
<dbReference type="AlphaFoldDB" id="A0ABD3SAF4"/>
<dbReference type="InterPro" id="IPR000719">
    <property type="entry name" value="Prot_kinase_dom"/>
</dbReference>
<feature type="domain" description="Protein kinase" evidence="9">
    <location>
        <begin position="90"/>
        <end position="370"/>
    </location>
</feature>
<name>A0ABD3SAF4_9LAMI</name>
<dbReference type="InterPro" id="IPR008271">
    <property type="entry name" value="Ser/Thr_kinase_AS"/>
</dbReference>
<dbReference type="Gene3D" id="3.30.200.20">
    <property type="entry name" value="Phosphorylase Kinase, domain 1"/>
    <property type="match status" value="1"/>
</dbReference>
<evidence type="ECO:0000256" key="4">
    <source>
        <dbReference type="ARBA" id="ARBA00022777"/>
    </source>
</evidence>
<dbReference type="InterPro" id="IPR011009">
    <property type="entry name" value="Kinase-like_dom_sf"/>
</dbReference>
<evidence type="ECO:0000259" key="9">
    <source>
        <dbReference type="PROSITE" id="PS50011"/>
    </source>
</evidence>
<gene>
    <name evidence="10" type="ORF">ACJIZ3_007308</name>
</gene>